<dbReference type="Proteomes" id="UP000469292">
    <property type="component" value="Unassembled WGS sequence"/>
</dbReference>
<dbReference type="Pfam" id="PF20118">
    <property type="entry name" value="DUF6508"/>
    <property type="match status" value="1"/>
</dbReference>
<keyword evidence="1" id="KW-0862">Zinc</keyword>
<evidence type="ECO:0000256" key="1">
    <source>
        <dbReference type="PROSITE-ProRule" id="PRU00325"/>
    </source>
</evidence>
<feature type="domain" description="SWIM-type" evidence="2">
    <location>
        <begin position="300"/>
        <end position="340"/>
    </location>
</feature>
<dbReference type="InterPro" id="IPR007527">
    <property type="entry name" value="Znf_SWIM"/>
</dbReference>
<evidence type="ECO:0000259" key="2">
    <source>
        <dbReference type="PROSITE" id="PS50966"/>
    </source>
</evidence>
<accession>A0A6I5NFT3</accession>
<comment type="caution">
    <text evidence="3">The sequence shown here is derived from an EMBL/GenBank/DDBJ whole genome shotgun (WGS) entry which is preliminary data.</text>
</comment>
<evidence type="ECO:0000313" key="4">
    <source>
        <dbReference type="Proteomes" id="UP000469292"/>
    </source>
</evidence>
<dbReference type="GO" id="GO:0003677">
    <property type="term" value="F:DNA binding"/>
    <property type="evidence" value="ECO:0007669"/>
    <property type="project" value="UniProtKB-KW"/>
</dbReference>
<dbReference type="InterPro" id="IPR045425">
    <property type="entry name" value="DUF6508"/>
</dbReference>
<dbReference type="RefSeq" id="WP_163227794.1">
    <property type="nucleotide sequence ID" value="NZ_VYSG01000002.1"/>
</dbReference>
<protein>
    <submittedName>
        <fullName evidence="3">DNA-binding protein</fullName>
    </submittedName>
</protein>
<gene>
    <name evidence="3" type="ORF">F6S87_06290</name>
</gene>
<name>A0A6I5NFT3_9BIFI</name>
<proteinExistence type="predicted"/>
<dbReference type="EMBL" id="VYSG01000002">
    <property type="protein sequence ID" value="NEG70204.1"/>
    <property type="molecule type" value="Genomic_DNA"/>
</dbReference>
<organism evidence="3 4">
    <name type="scientific">Bifidobacterium choloepi</name>
    <dbReference type="NCBI Taxonomy" id="2614131"/>
    <lineage>
        <taxon>Bacteria</taxon>
        <taxon>Bacillati</taxon>
        <taxon>Actinomycetota</taxon>
        <taxon>Actinomycetes</taxon>
        <taxon>Bifidobacteriales</taxon>
        <taxon>Bifidobacteriaceae</taxon>
        <taxon>Bifidobacterium</taxon>
    </lineage>
</organism>
<reference evidence="3 4" key="1">
    <citation type="submission" date="2019-09" db="EMBL/GenBank/DDBJ databases">
        <title>Phylogenetic characterization of a novel taxon of the genus Bifidobacterium: Bifidobacterium choloepi sp. nov.</title>
        <authorList>
            <person name="Modesto M."/>
            <person name="Satti M."/>
        </authorList>
    </citation>
    <scope>NUCLEOTIDE SEQUENCE [LARGE SCALE GENOMIC DNA]</scope>
    <source>
        <strain evidence="3 4">BRDM6</strain>
    </source>
</reference>
<dbReference type="AlphaFoldDB" id="A0A6I5NFT3"/>
<evidence type="ECO:0000313" key="3">
    <source>
        <dbReference type="EMBL" id="NEG70204.1"/>
    </source>
</evidence>
<dbReference type="PROSITE" id="PS50966">
    <property type="entry name" value="ZF_SWIM"/>
    <property type="match status" value="1"/>
</dbReference>
<keyword evidence="1" id="KW-0863">Zinc-finger</keyword>
<keyword evidence="1" id="KW-0479">Metal-binding</keyword>
<keyword evidence="4" id="KW-1185">Reference proteome</keyword>
<dbReference type="GO" id="GO:0008270">
    <property type="term" value="F:zinc ion binding"/>
    <property type="evidence" value="ECO:0007669"/>
    <property type="project" value="UniProtKB-KW"/>
</dbReference>
<sequence>MVRDTCICGKPLKGLAVTGPHRFTFIPASSLAHYNYDLPFDSGVHLSGGRVLEQCESCGALTFCEYPPLDGHERGDDPLVTYGPGTVYEQCDLASVPTTYRSFRALMSSGVTGGIMFSDGLRANLADLYHTSVADLPSWKVVKDAILDPTNVTLDEWWSASIGRNFVVLYENTKVLRPVASWHRVAGTEPPNPRIEQFNRLNHDPLAKYASDMNEVNDAREDIVVPNDRRRLLAIGNRARLRLLASSLRVGRMLPDVAQWMAADTLQAGNDLFNAGRVLQVDETVYGIWHALVSDPSMAYDAQVDILIRHNAVARITCSCDEGQHRHLCRHMAAAIFEIGRRFQFRVSMPDESFTTVGPATPVAGHPGFRDAGKAGKKSERYRHYADALSLIHGVAGHERRYRLYTSFIEPIEHAAEPLYHIEFMAMDPAGKHKVGFCVYSKVMLSFIEAVVNRSSGYRKVLASYGLDRNVRLDILKIDDLDGDLVEALVAMLVHKEQTNEGSLAEALETGTLLRLLKRLAEIDGQ</sequence>
<dbReference type="Pfam" id="PF04434">
    <property type="entry name" value="SWIM"/>
    <property type="match status" value="1"/>
</dbReference>
<keyword evidence="3" id="KW-0238">DNA-binding</keyword>